<comment type="caution">
    <text evidence="3">The sequence shown here is derived from an EMBL/GenBank/DDBJ whole genome shotgun (WGS) entry which is preliminary data.</text>
</comment>
<evidence type="ECO:0000313" key="3">
    <source>
        <dbReference type="EMBL" id="GLR63381.1"/>
    </source>
</evidence>
<dbReference type="NCBIfam" id="NF004396">
    <property type="entry name" value="PRK05753.1"/>
    <property type="match status" value="1"/>
</dbReference>
<dbReference type="PANTHER" id="PTHR30437">
    <property type="entry name" value="TRANSCRIPTION ELONGATION FACTOR GREA"/>
    <property type="match status" value="1"/>
</dbReference>
<dbReference type="Gene3D" id="3.10.50.30">
    <property type="entry name" value="Transcription elongation factor, GreA/GreB, C-terminal domain"/>
    <property type="match status" value="1"/>
</dbReference>
<accession>A0ABQ5ZTB1</accession>
<dbReference type="InterPro" id="IPR036953">
    <property type="entry name" value="GreA/GreB_C_sf"/>
</dbReference>
<feature type="domain" description="Transcription elongation factor GreA/GreB C-terminal" evidence="1">
    <location>
        <begin position="51"/>
        <end position="120"/>
    </location>
</feature>
<dbReference type="Pfam" id="PF14760">
    <property type="entry name" value="Rnk_N"/>
    <property type="match status" value="1"/>
</dbReference>
<reference evidence="4" key="1">
    <citation type="journal article" date="2019" name="Int. J. Syst. Evol. Microbiol.">
        <title>The Global Catalogue of Microorganisms (GCM) 10K type strain sequencing project: providing services to taxonomists for standard genome sequencing and annotation.</title>
        <authorList>
            <consortium name="The Broad Institute Genomics Platform"/>
            <consortium name="The Broad Institute Genome Sequencing Center for Infectious Disease"/>
            <person name="Wu L."/>
            <person name="Ma J."/>
        </authorList>
    </citation>
    <scope>NUCLEOTIDE SEQUENCE [LARGE SCALE GENOMIC DNA]</scope>
    <source>
        <strain evidence="4">NBRC 100033</strain>
    </source>
</reference>
<feature type="domain" description="Regulator of nucleoside diphosphate kinase N-terminal" evidence="2">
    <location>
        <begin position="9"/>
        <end position="45"/>
    </location>
</feature>
<protein>
    <submittedName>
        <fullName evidence="3">Regulator of nucleoside diphosphate kinase</fullName>
    </submittedName>
</protein>
<dbReference type="InterPro" id="IPR029462">
    <property type="entry name" value="Rnk_N"/>
</dbReference>
<dbReference type="Gene3D" id="1.10.286.20">
    <property type="match status" value="1"/>
</dbReference>
<dbReference type="EMBL" id="BSOR01000015">
    <property type="protein sequence ID" value="GLR63381.1"/>
    <property type="molecule type" value="Genomic_DNA"/>
</dbReference>
<dbReference type="InterPro" id="IPR001437">
    <property type="entry name" value="Tscrpt_elong_fac_GreA/B_C"/>
</dbReference>
<sequence>MIAKLHLLMNELDHARLEKLIDEDKYSKMPVAEALAERLDNADVVLPEEVPADLVSMHSRVKFRDLKADLVFEKELVYPHNLNPEATDQISVLAPLGAALLGASVGQEVHWQLPSGKDAALIVDEILYQPEAAGELHR</sequence>
<dbReference type="InterPro" id="IPR023459">
    <property type="entry name" value="Tscrpt_elong_fac_GreA/B_fam"/>
</dbReference>
<evidence type="ECO:0000313" key="4">
    <source>
        <dbReference type="Proteomes" id="UP001156682"/>
    </source>
</evidence>
<dbReference type="Proteomes" id="UP001156682">
    <property type="component" value="Unassembled WGS sequence"/>
</dbReference>
<dbReference type="SUPFAM" id="SSF54534">
    <property type="entry name" value="FKBP-like"/>
    <property type="match status" value="1"/>
</dbReference>
<dbReference type="Pfam" id="PF01272">
    <property type="entry name" value="GreA_GreB"/>
    <property type="match status" value="1"/>
</dbReference>
<dbReference type="PANTHER" id="PTHR30437:SF5">
    <property type="entry name" value="REGULATOR OF NUCLEOSIDE DIPHOSPHATE KINASE"/>
    <property type="match status" value="1"/>
</dbReference>
<dbReference type="GO" id="GO:0016301">
    <property type="term" value="F:kinase activity"/>
    <property type="evidence" value="ECO:0007669"/>
    <property type="project" value="UniProtKB-KW"/>
</dbReference>
<keyword evidence="3" id="KW-0808">Transferase</keyword>
<proteinExistence type="predicted"/>
<evidence type="ECO:0000259" key="2">
    <source>
        <dbReference type="Pfam" id="PF14760"/>
    </source>
</evidence>
<organism evidence="3 4">
    <name type="scientific">Marinospirillum insulare</name>
    <dbReference type="NCBI Taxonomy" id="217169"/>
    <lineage>
        <taxon>Bacteria</taxon>
        <taxon>Pseudomonadati</taxon>
        <taxon>Pseudomonadota</taxon>
        <taxon>Gammaproteobacteria</taxon>
        <taxon>Oceanospirillales</taxon>
        <taxon>Oceanospirillaceae</taxon>
        <taxon>Marinospirillum</taxon>
    </lineage>
</organism>
<name>A0ABQ5ZTB1_9GAMM</name>
<keyword evidence="3" id="KW-0418">Kinase</keyword>
<evidence type="ECO:0000259" key="1">
    <source>
        <dbReference type="Pfam" id="PF01272"/>
    </source>
</evidence>
<keyword evidence="4" id="KW-1185">Reference proteome</keyword>
<dbReference type="RefSeq" id="WP_211251321.1">
    <property type="nucleotide sequence ID" value="NZ_BSOR01000015.1"/>
</dbReference>
<gene>
    <name evidence="3" type="primary">rnk</name>
    <name evidence="3" type="ORF">GCM10007878_08160</name>
</gene>